<accession>A0AA89AG45</accession>
<comment type="caution">
    <text evidence="2">The sequence shown here is derived from an EMBL/GenBank/DDBJ whole genome shotgun (WGS) entry which is preliminary data.</text>
</comment>
<protein>
    <submittedName>
        <fullName evidence="2">Uncharacterized protein</fullName>
    </submittedName>
</protein>
<evidence type="ECO:0000313" key="2">
    <source>
        <dbReference type="EMBL" id="KAK3001170.1"/>
    </source>
</evidence>
<feature type="compositionally biased region" description="Basic and acidic residues" evidence="1">
    <location>
        <begin position="59"/>
        <end position="97"/>
    </location>
</feature>
<reference evidence="2" key="1">
    <citation type="submission" date="2022-12" db="EMBL/GenBank/DDBJ databases">
        <title>Draft genome assemblies for two species of Escallonia (Escalloniales).</title>
        <authorList>
            <person name="Chanderbali A."/>
            <person name="Dervinis C."/>
            <person name="Anghel I."/>
            <person name="Soltis D."/>
            <person name="Soltis P."/>
            <person name="Zapata F."/>
        </authorList>
    </citation>
    <scope>NUCLEOTIDE SEQUENCE</scope>
    <source>
        <strain evidence="2">UCBG64.0493</strain>
        <tissue evidence="2">Leaf</tissue>
    </source>
</reference>
<dbReference type="AlphaFoldDB" id="A0AA89AG45"/>
<proteinExistence type="predicted"/>
<evidence type="ECO:0000313" key="3">
    <source>
        <dbReference type="Proteomes" id="UP001188597"/>
    </source>
</evidence>
<name>A0AA89AG45_9ASTE</name>
<sequence length="276" mass="31208">MPLKGAQRTGQTQQSKDRKCPSQGTSRPTDDHTRQATHSIMARVCVEIEILKPLPSEEDQNKEHEDQGKSHQNDKGENPRKDKAKNFFGRVDKEKSQTSKSKKTGNNAKEVSSFEEEIVLLAEVENQSKEVPKTSDSDGNATKMNTYGYAKNSDANPPMDPSFSADGLSKNDTFVDHHLFFIAILEPKTVGSKIVILARKIKFSHYLECTHTSIDNNFRIDRETINICKKEISVKLGIRTGTKRVPVYDNDHWVGTEPFEVINYAAHAARRMRYLD</sequence>
<organism evidence="2 3">
    <name type="scientific">Escallonia herrerae</name>
    <dbReference type="NCBI Taxonomy" id="1293975"/>
    <lineage>
        <taxon>Eukaryota</taxon>
        <taxon>Viridiplantae</taxon>
        <taxon>Streptophyta</taxon>
        <taxon>Embryophyta</taxon>
        <taxon>Tracheophyta</taxon>
        <taxon>Spermatophyta</taxon>
        <taxon>Magnoliopsida</taxon>
        <taxon>eudicotyledons</taxon>
        <taxon>Gunneridae</taxon>
        <taxon>Pentapetalae</taxon>
        <taxon>asterids</taxon>
        <taxon>campanulids</taxon>
        <taxon>Escalloniales</taxon>
        <taxon>Escalloniaceae</taxon>
        <taxon>Escallonia</taxon>
    </lineage>
</organism>
<dbReference type="EMBL" id="JAVXUP010002834">
    <property type="protein sequence ID" value="KAK3001170.1"/>
    <property type="molecule type" value="Genomic_DNA"/>
</dbReference>
<keyword evidence="3" id="KW-1185">Reference proteome</keyword>
<dbReference type="Proteomes" id="UP001188597">
    <property type="component" value="Unassembled WGS sequence"/>
</dbReference>
<evidence type="ECO:0000256" key="1">
    <source>
        <dbReference type="SAM" id="MobiDB-lite"/>
    </source>
</evidence>
<feature type="region of interest" description="Disordered" evidence="1">
    <location>
        <begin position="1"/>
        <end position="110"/>
    </location>
</feature>
<gene>
    <name evidence="2" type="ORF">RJ639_021067</name>
</gene>